<protein>
    <recommendedName>
        <fullName evidence="3">PLD phosphodiesterase domain-containing protein</fullName>
    </recommendedName>
</protein>
<dbReference type="RefSeq" id="WP_022636875.1">
    <property type="nucleotide sequence ID" value="NZ_ASJR01000010.1"/>
</dbReference>
<dbReference type="EMBL" id="ASJR01000010">
    <property type="protein sequence ID" value="ERP31752.1"/>
    <property type="molecule type" value="Genomic_DNA"/>
</dbReference>
<dbReference type="AlphaFoldDB" id="U7D9I7"/>
<reference evidence="1 2" key="1">
    <citation type="journal article" date="2013" name="Environ. Microbiol.">
        <title>Genome analysis of Chitinivibrio alkaliphilus gen. nov., sp. nov., a novel extremely haloalkaliphilic anaerobic chitinolytic bacterium from the candidate phylum Termite Group 3.</title>
        <authorList>
            <person name="Sorokin D.Y."/>
            <person name="Gumerov V.M."/>
            <person name="Rakitin A.L."/>
            <person name="Beletsky A.V."/>
            <person name="Damste J.S."/>
            <person name="Muyzer G."/>
            <person name="Mardanov A.V."/>
            <person name="Ravin N.V."/>
        </authorList>
    </citation>
    <scope>NUCLEOTIDE SEQUENCE [LARGE SCALE GENOMIC DNA]</scope>
    <source>
        <strain evidence="1 2">ACht1</strain>
    </source>
</reference>
<dbReference type="eggNOG" id="COG3886">
    <property type="taxonomic scope" value="Bacteria"/>
</dbReference>
<dbReference type="Gene3D" id="3.30.870.10">
    <property type="entry name" value="Endonuclease Chain A"/>
    <property type="match status" value="2"/>
</dbReference>
<organism evidence="1 2">
    <name type="scientific">Chitinivibrio alkaliphilus ACht1</name>
    <dbReference type="NCBI Taxonomy" id="1313304"/>
    <lineage>
        <taxon>Bacteria</taxon>
        <taxon>Pseudomonadati</taxon>
        <taxon>Fibrobacterota</taxon>
        <taxon>Chitinivibrionia</taxon>
        <taxon>Chitinivibrionales</taxon>
        <taxon>Chitinivibrionaceae</taxon>
        <taxon>Chitinivibrio</taxon>
    </lineage>
</organism>
<dbReference type="CDD" id="cd09176">
    <property type="entry name" value="PLDc_unchar6"/>
    <property type="match status" value="1"/>
</dbReference>
<gene>
    <name evidence="1" type="ORF">CALK_1417</name>
</gene>
<dbReference type="Proteomes" id="UP000017148">
    <property type="component" value="Unassembled WGS sequence"/>
</dbReference>
<evidence type="ECO:0000313" key="2">
    <source>
        <dbReference type="Proteomes" id="UP000017148"/>
    </source>
</evidence>
<dbReference type="OrthoDB" id="7056491at2"/>
<keyword evidence="2" id="KW-1185">Reference proteome</keyword>
<comment type="caution">
    <text evidence="1">The sequence shown here is derived from an EMBL/GenBank/DDBJ whole genome shotgun (WGS) entry which is preliminary data.</text>
</comment>
<evidence type="ECO:0000313" key="1">
    <source>
        <dbReference type="EMBL" id="ERP31752.1"/>
    </source>
</evidence>
<name>U7D9I7_9BACT</name>
<dbReference type="InterPro" id="IPR059166">
    <property type="entry name" value="PLD-like_cat"/>
</dbReference>
<dbReference type="PATRIC" id="fig|1313304.3.peg.1353"/>
<dbReference type="STRING" id="1313304.CALK_1417"/>
<sequence length="486" mass="55410">MKNRREYPILSLLPAKHFHSCVLTTFSFDFNYFNHDALAGLSRAGVRNICILLDDTMLQQYLGCLSGYSGSAAKRYSLSGIVHPGAFHPKLSLFFGRNGHGFLIIGSGNLTAAGHGRNQELWGAFHIKGPHDPKAALFKEAWEYVKKCSAETPGVSRQKFEWIETHTPWLQDISVPEQTYGYDIGKGVEAFFLTNQQTGILSNIGYIVKENVKECTIISPFFDNQTAALLELEHMYPKARIHVLIQPNTVKGNLSRNEFRRTSFYDWNTLTKDTQLRYLHAKFLHIQTDNAEYCLLGSANLTAPALGTSHIKPSNEEACLLFRRAKGNWLEELGLNKKWAPIHSEDIKNHEIETPKDNQEKETKQYRLSAIDRIGTNLYVYYTKPRPDFENTRLSLFDGWGERQKLLDLAQTELETNDEFLRITADSIEEDILYGQLFDTHDTAISNKQIVHDMAALSRTNPDPKTQQIEGLLDQIDLMMSKLLKY</sequence>
<evidence type="ECO:0008006" key="3">
    <source>
        <dbReference type="Google" id="ProtNLM"/>
    </source>
</evidence>
<proteinExistence type="predicted"/>
<accession>U7D9I7</accession>